<dbReference type="AlphaFoldDB" id="A0A0L7L0A1"/>
<gene>
    <name evidence="1" type="ORF">OBRU01_17956</name>
</gene>
<dbReference type="STRING" id="104452.A0A0L7L0A1"/>
<accession>A0A0L7L0A1</accession>
<dbReference type="GO" id="GO:0051287">
    <property type="term" value="F:NAD binding"/>
    <property type="evidence" value="ECO:0007669"/>
    <property type="project" value="TreeGrafter"/>
</dbReference>
<dbReference type="PANTHER" id="PTHR13994">
    <property type="entry name" value="NUDIX HYDROLASE RELATED"/>
    <property type="match status" value="1"/>
</dbReference>
<protein>
    <submittedName>
        <fullName evidence="1">Nudix hydrolase 2</fullName>
    </submittedName>
</protein>
<dbReference type="PANTHER" id="PTHR13994:SF13">
    <property type="entry name" value="FI03680P"/>
    <property type="match status" value="1"/>
</dbReference>
<dbReference type="Proteomes" id="UP000037510">
    <property type="component" value="Unassembled WGS sequence"/>
</dbReference>
<dbReference type="GO" id="GO:0047631">
    <property type="term" value="F:ADP-ribose diphosphatase activity"/>
    <property type="evidence" value="ECO:0007669"/>
    <property type="project" value="TreeGrafter"/>
</dbReference>
<dbReference type="InterPro" id="IPR003293">
    <property type="entry name" value="Nudix_hydrolase6-like"/>
</dbReference>
<name>A0A0L7L0A1_OPEBR</name>
<dbReference type="GO" id="GO:0035529">
    <property type="term" value="F:NADH pyrophosphatase activity"/>
    <property type="evidence" value="ECO:0007669"/>
    <property type="project" value="TreeGrafter"/>
</dbReference>
<dbReference type="Gene3D" id="3.40.630.30">
    <property type="match status" value="1"/>
</dbReference>
<comment type="caution">
    <text evidence="1">The sequence shown here is derived from an EMBL/GenBank/DDBJ whole genome shotgun (WGS) entry which is preliminary data.</text>
</comment>
<dbReference type="InterPro" id="IPR015797">
    <property type="entry name" value="NUDIX_hydrolase-like_dom_sf"/>
</dbReference>
<keyword evidence="1" id="KW-0378">Hydrolase</keyword>
<proteinExistence type="predicted"/>
<reference evidence="1 2" key="1">
    <citation type="journal article" date="2015" name="Genome Biol. Evol.">
        <title>The genome of winter moth (Operophtera brumata) provides a genomic perspective on sexual dimorphism and phenology.</title>
        <authorList>
            <person name="Derks M.F."/>
            <person name="Smit S."/>
            <person name="Salis L."/>
            <person name="Schijlen E."/>
            <person name="Bossers A."/>
            <person name="Mateman C."/>
            <person name="Pijl A.S."/>
            <person name="de Ridder D."/>
            <person name="Groenen M.A."/>
            <person name="Visser M.E."/>
            <person name="Megens H.J."/>
        </authorList>
    </citation>
    <scope>NUCLEOTIDE SEQUENCE [LARGE SCALE GENOMIC DNA]</scope>
    <source>
        <strain evidence="1">WM2013NL</strain>
        <tissue evidence="1">Head and thorax</tissue>
    </source>
</reference>
<evidence type="ECO:0000313" key="2">
    <source>
        <dbReference type="Proteomes" id="UP000037510"/>
    </source>
</evidence>
<dbReference type="SUPFAM" id="SSF55811">
    <property type="entry name" value="Nudix"/>
    <property type="match status" value="1"/>
</dbReference>
<sequence>MEKGFTFHHARDGFVMMYKWLPQDSEPNLPPACHTNLGVGALVFNDQKQILTEETGVDAAYLSLITFRHTHNMMFGNSDIYVLLMMKALTNDIIINEVQDCKWMDIEEYSKHPHVHKFNRLVVQKAFEYRNRNLKLDLEKRTVLVM</sequence>
<keyword evidence="2" id="KW-1185">Reference proteome</keyword>
<dbReference type="Gene3D" id="3.90.79.10">
    <property type="entry name" value="Nucleoside Triphosphate Pyrophosphohydrolase"/>
    <property type="match status" value="1"/>
</dbReference>
<dbReference type="EMBL" id="JTDY01004024">
    <property type="protein sequence ID" value="KOB68699.1"/>
    <property type="molecule type" value="Genomic_DNA"/>
</dbReference>
<evidence type="ECO:0000313" key="1">
    <source>
        <dbReference type="EMBL" id="KOB68699.1"/>
    </source>
</evidence>
<organism evidence="1 2">
    <name type="scientific">Operophtera brumata</name>
    <name type="common">Winter moth</name>
    <name type="synonym">Phalaena brumata</name>
    <dbReference type="NCBI Taxonomy" id="104452"/>
    <lineage>
        <taxon>Eukaryota</taxon>
        <taxon>Metazoa</taxon>
        <taxon>Ecdysozoa</taxon>
        <taxon>Arthropoda</taxon>
        <taxon>Hexapoda</taxon>
        <taxon>Insecta</taxon>
        <taxon>Pterygota</taxon>
        <taxon>Neoptera</taxon>
        <taxon>Endopterygota</taxon>
        <taxon>Lepidoptera</taxon>
        <taxon>Glossata</taxon>
        <taxon>Ditrysia</taxon>
        <taxon>Geometroidea</taxon>
        <taxon>Geometridae</taxon>
        <taxon>Larentiinae</taxon>
        <taxon>Operophtera</taxon>
    </lineage>
</organism>